<dbReference type="AlphaFoldDB" id="C0QM65"/>
<evidence type="ECO:0000313" key="1">
    <source>
        <dbReference type="EMBL" id="ACN16382.1"/>
    </source>
</evidence>
<evidence type="ECO:0000313" key="2">
    <source>
        <dbReference type="Proteomes" id="UP000000442"/>
    </source>
</evidence>
<keyword evidence="2" id="KW-1185">Reference proteome</keyword>
<accession>C0QM65</accession>
<sequence>MIFMGTFTMPGNKTEDWKKCSIEMASHPLPDCLKKWHAFSCSDGNGCFKGYNIIYAQPGKADEALMEINRLMLPFCRIKRTTWKLEPLMSAADVFKTLDKT</sequence>
<proteinExistence type="predicted"/>
<name>C0QM65_DESAH</name>
<reference evidence="1 2" key="1">
    <citation type="journal article" date="2009" name="Environ. Microbiol.">
        <title>Genome sequence of Desulfobacterium autotrophicum HRM2, a marine sulfate reducer oxidizing organic carbon completely to carbon dioxide.</title>
        <authorList>
            <person name="Strittmatter A.W."/>
            <person name="Liesegang H."/>
            <person name="Rabus R."/>
            <person name="Decker I."/>
            <person name="Amann J."/>
            <person name="Andres S."/>
            <person name="Henne A."/>
            <person name="Fricke W.F."/>
            <person name="Martinez-Arias R."/>
            <person name="Bartels D."/>
            <person name="Goesmann A."/>
            <person name="Krause L."/>
            <person name="Puehler A."/>
            <person name="Klenk H.P."/>
            <person name="Richter M."/>
            <person name="Schuler M."/>
            <person name="Gloeckner F.O."/>
            <person name="Meyerdierks A."/>
            <person name="Gottschalk G."/>
            <person name="Amann R."/>
        </authorList>
    </citation>
    <scope>NUCLEOTIDE SEQUENCE [LARGE SCALE GENOMIC DNA]</scope>
    <source>
        <strain evidence="2">ATCC 43914 / DSM 3382 / HRM2</strain>
    </source>
</reference>
<dbReference type="EMBL" id="CP001087">
    <property type="protein sequence ID" value="ACN16382.1"/>
    <property type="molecule type" value="Genomic_DNA"/>
</dbReference>
<dbReference type="KEGG" id="dat:HRM2_33070"/>
<protein>
    <submittedName>
        <fullName evidence="1">Uncharacterized protein</fullName>
    </submittedName>
</protein>
<organism evidence="1 2">
    <name type="scientific">Desulforapulum autotrophicum (strain ATCC 43914 / DSM 3382 / VKM B-1955 / HRM2)</name>
    <name type="common">Desulfobacterium autotrophicum</name>
    <dbReference type="NCBI Taxonomy" id="177437"/>
    <lineage>
        <taxon>Bacteria</taxon>
        <taxon>Pseudomonadati</taxon>
        <taxon>Thermodesulfobacteriota</taxon>
        <taxon>Desulfobacteria</taxon>
        <taxon>Desulfobacterales</taxon>
        <taxon>Desulfobacteraceae</taxon>
        <taxon>Desulforapulum</taxon>
    </lineage>
</organism>
<dbReference type="Proteomes" id="UP000000442">
    <property type="component" value="Chromosome"/>
</dbReference>
<gene>
    <name evidence="1" type="ordered locus">HRM2_33070</name>
</gene>
<dbReference type="HOGENOM" id="CLU_2286906_0_0_7"/>